<feature type="region of interest" description="Disordered" evidence="1">
    <location>
        <begin position="1"/>
        <end position="25"/>
    </location>
</feature>
<evidence type="ECO:0000256" key="1">
    <source>
        <dbReference type="SAM" id="MobiDB-lite"/>
    </source>
</evidence>
<organism evidence="3">
    <name type="scientific">Selaginella moellendorffii</name>
    <name type="common">Spikemoss</name>
    <dbReference type="NCBI Taxonomy" id="88036"/>
    <lineage>
        <taxon>Eukaryota</taxon>
        <taxon>Viridiplantae</taxon>
        <taxon>Streptophyta</taxon>
        <taxon>Embryophyta</taxon>
        <taxon>Tracheophyta</taxon>
        <taxon>Lycopodiopsida</taxon>
        <taxon>Selaginellales</taxon>
        <taxon>Selaginellaceae</taxon>
        <taxon>Selaginella</taxon>
    </lineage>
</organism>
<dbReference type="Proteomes" id="UP000001514">
    <property type="component" value="Unassembled WGS sequence"/>
</dbReference>
<dbReference type="AlphaFoldDB" id="D8QVH6"/>
<sequence>MDITEVEEQGDGGDESHQGSPKTSLSPKIVALGHVADRPIIVYDSDGKGLEDHGVPPPPFLEGSSSTPLTLIELLDSFFIVEDLRRNWAAAQQLRELFDTAETLYYKFYHFCIEKAMFQPYKLAHTRFMPSCILESTIDAGGPHAKSIMEGIRQILRLEGATYWHPRMPVHSRTLRQEKWDVVSHRCTIATLAIAAGEVPDENDRQLARRGLYEMDLKACMSHIWNALNQLRGASSLKEEGNQRNSMDSIIENPAITNYNAVLESRLTELGEGYEQAMEACVAAVVWHYLFIKPNDFGENFRSWIVDIIQDMSPKELSKFLHFAVDSPEFRPREPIWIQIEK</sequence>
<dbReference type="EMBL" id="GL377567">
    <property type="protein sequence ID" value="EFJ36460.1"/>
    <property type="molecule type" value="Genomic_DNA"/>
</dbReference>
<dbReference type="HOGENOM" id="CLU_021877_1_0_1"/>
<dbReference type="Gramene" id="EFJ36460">
    <property type="protein sequence ID" value="EFJ36460"/>
    <property type="gene ID" value="SELMODRAFT_404486"/>
</dbReference>
<name>D8QVH6_SELML</name>
<dbReference type="InParanoid" id="D8QVH6"/>
<accession>D8QVH6</accession>
<proteinExistence type="predicted"/>
<evidence type="ECO:0000313" key="3">
    <source>
        <dbReference type="Proteomes" id="UP000001514"/>
    </source>
</evidence>
<dbReference type="KEGG" id="smo:SELMODRAFT_404486"/>
<protein>
    <submittedName>
        <fullName evidence="2">Uncharacterized protein</fullName>
    </submittedName>
</protein>
<evidence type="ECO:0000313" key="2">
    <source>
        <dbReference type="EMBL" id="EFJ36460.1"/>
    </source>
</evidence>
<keyword evidence="3" id="KW-1185">Reference proteome</keyword>
<feature type="compositionally biased region" description="Acidic residues" evidence="1">
    <location>
        <begin position="1"/>
        <end position="13"/>
    </location>
</feature>
<gene>
    <name evidence="2" type="ORF">SELMODRAFT_404486</name>
</gene>
<reference evidence="2 3" key="1">
    <citation type="journal article" date="2011" name="Science">
        <title>The Selaginella genome identifies genetic changes associated with the evolution of vascular plants.</title>
        <authorList>
            <person name="Banks J.A."/>
            <person name="Nishiyama T."/>
            <person name="Hasebe M."/>
            <person name="Bowman J.L."/>
            <person name="Gribskov M."/>
            <person name="dePamphilis C."/>
            <person name="Albert V.A."/>
            <person name="Aono N."/>
            <person name="Aoyama T."/>
            <person name="Ambrose B.A."/>
            <person name="Ashton N.W."/>
            <person name="Axtell M.J."/>
            <person name="Barker E."/>
            <person name="Barker M.S."/>
            <person name="Bennetzen J.L."/>
            <person name="Bonawitz N.D."/>
            <person name="Chapple C."/>
            <person name="Cheng C."/>
            <person name="Correa L.G."/>
            <person name="Dacre M."/>
            <person name="DeBarry J."/>
            <person name="Dreyer I."/>
            <person name="Elias M."/>
            <person name="Engstrom E.M."/>
            <person name="Estelle M."/>
            <person name="Feng L."/>
            <person name="Finet C."/>
            <person name="Floyd S.K."/>
            <person name="Frommer W.B."/>
            <person name="Fujita T."/>
            <person name="Gramzow L."/>
            <person name="Gutensohn M."/>
            <person name="Harholt J."/>
            <person name="Hattori M."/>
            <person name="Heyl A."/>
            <person name="Hirai T."/>
            <person name="Hiwatashi Y."/>
            <person name="Ishikawa M."/>
            <person name="Iwata M."/>
            <person name="Karol K.G."/>
            <person name="Koehler B."/>
            <person name="Kolukisaoglu U."/>
            <person name="Kubo M."/>
            <person name="Kurata T."/>
            <person name="Lalonde S."/>
            <person name="Li K."/>
            <person name="Li Y."/>
            <person name="Litt A."/>
            <person name="Lyons E."/>
            <person name="Manning G."/>
            <person name="Maruyama T."/>
            <person name="Michael T.P."/>
            <person name="Mikami K."/>
            <person name="Miyazaki S."/>
            <person name="Morinaga S."/>
            <person name="Murata T."/>
            <person name="Mueller-Roeber B."/>
            <person name="Nelson D.R."/>
            <person name="Obara M."/>
            <person name="Oguri Y."/>
            <person name="Olmstead R.G."/>
            <person name="Onodera N."/>
            <person name="Petersen B.L."/>
            <person name="Pils B."/>
            <person name="Prigge M."/>
            <person name="Rensing S.A."/>
            <person name="Riano-Pachon D.M."/>
            <person name="Roberts A.W."/>
            <person name="Sato Y."/>
            <person name="Scheller H.V."/>
            <person name="Schulz B."/>
            <person name="Schulz C."/>
            <person name="Shakirov E.V."/>
            <person name="Shibagaki N."/>
            <person name="Shinohara N."/>
            <person name="Shippen D.E."/>
            <person name="Soerensen I."/>
            <person name="Sotooka R."/>
            <person name="Sugimoto N."/>
            <person name="Sugita M."/>
            <person name="Sumikawa N."/>
            <person name="Tanurdzic M."/>
            <person name="Theissen G."/>
            <person name="Ulvskov P."/>
            <person name="Wakazuki S."/>
            <person name="Weng J.K."/>
            <person name="Willats W.W."/>
            <person name="Wipf D."/>
            <person name="Wolf P.G."/>
            <person name="Yang L."/>
            <person name="Zimmer A.D."/>
            <person name="Zhu Q."/>
            <person name="Mitros T."/>
            <person name="Hellsten U."/>
            <person name="Loque D."/>
            <person name="Otillar R."/>
            <person name="Salamov A."/>
            <person name="Schmutz J."/>
            <person name="Shapiro H."/>
            <person name="Lindquist E."/>
            <person name="Lucas S."/>
            <person name="Rokhsar D."/>
            <person name="Grigoriev I.V."/>
        </authorList>
    </citation>
    <scope>NUCLEOTIDE SEQUENCE [LARGE SCALE GENOMIC DNA]</scope>
</reference>